<name>A0A8C2KFK5_CYPCA</name>
<reference evidence="2" key="1">
    <citation type="submission" date="2025-08" db="UniProtKB">
        <authorList>
            <consortium name="Ensembl"/>
        </authorList>
    </citation>
    <scope>IDENTIFICATION</scope>
</reference>
<evidence type="ECO:0000256" key="1">
    <source>
        <dbReference type="SAM" id="MobiDB-lite"/>
    </source>
</evidence>
<dbReference type="Proteomes" id="UP000694701">
    <property type="component" value="Unplaced"/>
</dbReference>
<evidence type="ECO:0000313" key="3">
    <source>
        <dbReference type="Proteomes" id="UP000694701"/>
    </source>
</evidence>
<dbReference type="GO" id="GO:0003735">
    <property type="term" value="F:structural constituent of ribosome"/>
    <property type="evidence" value="ECO:0007669"/>
    <property type="project" value="InterPro"/>
</dbReference>
<accession>A0A8C2KFK5</accession>
<dbReference type="InterPro" id="IPR000114">
    <property type="entry name" value="Ribosomal_uL16_bact-type"/>
</dbReference>
<dbReference type="PANTHER" id="PTHR12220:SF13">
    <property type="entry name" value="LARGE RIBOSOMAL SUBUNIT PROTEIN UL16M"/>
    <property type="match status" value="1"/>
</dbReference>
<dbReference type="GO" id="GO:0005762">
    <property type="term" value="C:mitochondrial large ribosomal subunit"/>
    <property type="evidence" value="ECO:0007669"/>
    <property type="project" value="TreeGrafter"/>
</dbReference>
<organism evidence="2 3">
    <name type="scientific">Cyprinus carpio</name>
    <name type="common">Common carp</name>
    <dbReference type="NCBI Taxonomy" id="7962"/>
    <lineage>
        <taxon>Eukaryota</taxon>
        <taxon>Metazoa</taxon>
        <taxon>Chordata</taxon>
        <taxon>Craniata</taxon>
        <taxon>Vertebrata</taxon>
        <taxon>Euteleostomi</taxon>
        <taxon>Actinopterygii</taxon>
        <taxon>Neopterygii</taxon>
        <taxon>Teleostei</taxon>
        <taxon>Ostariophysi</taxon>
        <taxon>Cypriniformes</taxon>
        <taxon>Cyprinidae</taxon>
        <taxon>Cyprininae</taxon>
        <taxon>Cyprinus</taxon>
    </lineage>
</organism>
<evidence type="ECO:0000313" key="2">
    <source>
        <dbReference type="Ensembl" id="ENSCCRP00020108081.1"/>
    </source>
</evidence>
<dbReference type="AlphaFoldDB" id="A0A8C2KFK5"/>
<sequence length="196" mass="22794">MFFSHADMVLPDKPKLKFLEKFPNLKQAKKEMKKLRVIQEPAKSTNTISEGQYETWRLFALGSHGDDASHHQSPHGSQPGPVHGWQDGCHQSYVTPVKCGRLVVEVTLSWVRWRLCSKKWPRSFLFQPRFVVIRERMAALYEEQAEQAANKQNPWTFQRIARSNMQGIHNVLSLLEIQNHGCYAGKFFDPFLRFLI</sequence>
<dbReference type="GO" id="GO:0019843">
    <property type="term" value="F:rRNA binding"/>
    <property type="evidence" value="ECO:0007669"/>
    <property type="project" value="InterPro"/>
</dbReference>
<proteinExistence type="predicted"/>
<feature type="region of interest" description="Disordered" evidence="1">
    <location>
        <begin position="65"/>
        <end position="84"/>
    </location>
</feature>
<protein>
    <submittedName>
        <fullName evidence="2">Uncharacterized protein</fullName>
    </submittedName>
</protein>
<dbReference type="GO" id="GO:0032543">
    <property type="term" value="P:mitochondrial translation"/>
    <property type="evidence" value="ECO:0007669"/>
    <property type="project" value="TreeGrafter"/>
</dbReference>
<dbReference type="Ensembl" id="ENSCCRT00020118070.1">
    <property type="protein sequence ID" value="ENSCCRP00020108081.1"/>
    <property type="gene ID" value="ENSCCRG00020049269.1"/>
</dbReference>
<dbReference type="PANTHER" id="PTHR12220">
    <property type="entry name" value="50S/60S RIBOSOMAL PROTEIN L16"/>
    <property type="match status" value="1"/>
</dbReference>